<organism evidence="1 2">
    <name type="scientific">Penicillium cosmopolitanum</name>
    <dbReference type="NCBI Taxonomy" id="1131564"/>
    <lineage>
        <taxon>Eukaryota</taxon>
        <taxon>Fungi</taxon>
        <taxon>Dikarya</taxon>
        <taxon>Ascomycota</taxon>
        <taxon>Pezizomycotina</taxon>
        <taxon>Eurotiomycetes</taxon>
        <taxon>Eurotiomycetidae</taxon>
        <taxon>Eurotiales</taxon>
        <taxon>Aspergillaceae</taxon>
        <taxon>Penicillium</taxon>
    </lineage>
</organism>
<keyword evidence="2" id="KW-1185">Reference proteome</keyword>
<dbReference type="Pfam" id="PF12311">
    <property type="entry name" value="DUF3632"/>
    <property type="match status" value="1"/>
</dbReference>
<proteinExistence type="predicted"/>
<comment type="caution">
    <text evidence="1">The sequence shown here is derived from an EMBL/GenBank/DDBJ whole genome shotgun (WGS) entry which is preliminary data.</text>
</comment>
<reference evidence="1" key="2">
    <citation type="journal article" date="2023" name="IMA Fungus">
        <title>Comparative genomic study of the Penicillium genus elucidates a diverse pangenome and 15 lateral gene transfer events.</title>
        <authorList>
            <person name="Petersen C."/>
            <person name="Sorensen T."/>
            <person name="Nielsen M.R."/>
            <person name="Sondergaard T.E."/>
            <person name="Sorensen J.L."/>
            <person name="Fitzpatrick D.A."/>
            <person name="Frisvad J.C."/>
            <person name="Nielsen K.L."/>
        </authorList>
    </citation>
    <scope>NUCLEOTIDE SEQUENCE</scope>
    <source>
        <strain evidence="1">IBT 29677</strain>
    </source>
</reference>
<evidence type="ECO:0000313" key="1">
    <source>
        <dbReference type="EMBL" id="KAJ5403996.1"/>
    </source>
</evidence>
<dbReference type="OrthoDB" id="3350591at2759"/>
<dbReference type="GeneID" id="81367484"/>
<dbReference type="EMBL" id="JAPZBU010000005">
    <property type="protein sequence ID" value="KAJ5403996.1"/>
    <property type="molecule type" value="Genomic_DNA"/>
</dbReference>
<reference evidence="1" key="1">
    <citation type="submission" date="2022-12" db="EMBL/GenBank/DDBJ databases">
        <authorList>
            <person name="Petersen C."/>
        </authorList>
    </citation>
    <scope>NUCLEOTIDE SEQUENCE</scope>
    <source>
        <strain evidence="1">IBT 29677</strain>
    </source>
</reference>
<name>A0A9W9W5Y1_9EURO</name>
<evidence type="ECO:0000313" key="2">
    <source>
        <dbReference type="Proteomes" id="UP001147747"/>
    </source>
</evidence>
<protein>
    <submittedName>
        <fullName evidence="1">Uncharacterized protein</fullName>
    </submittedName>
</protein>
<gene>
    <name evidence="1" type="ORF">N7509_003867</name>
</gene>
<sequence>MEQQYVEWDYFFYPLPEDGDEDPPTWREIRTLRDFVERFGHADEIPADYAARRLMSLCDEDQQVEERGDFANKGDRVSWFLWDLGMFMPRYQRAVLKVVEAVRALSVLERTEDQILSGRFADSLLGWNRLDKFEEIWNDRSIYFSNVNRYGSFPFEGLGGCVITNAFQANHLSIYPPSSPRSPELCRGFYTIVFALEQDPWNHTPRLPYSRHDKRNAYGHIQMLNTDLRCLSPFIEISGSVLFYFLDRKDLTSLEALKLPNSNLWKGDSLFTMQRWQFWKERLLWISKQDELMNLTRELAAKLVRSMQNIEKNKI</sequence>
<dbReference type="AlphaFoldDB" id="A0A9W9W5Y1"/>
<accession>A0A9W9W5Y1</accession>
<dbReference type="RefSeq" id="XP_056491238.1">
    <property type="nucleotide sequence ID" value="XM_056628504.1"/>
</dbReference>
<dbReference type="Proteomes" id="UP001147747">
    <property type="component" value="Unassembled WGS sequence"/>
</dbReference>
<dbReference type="InterPro" id="IPR022085">
    <property type="entry name" value="OpdG"/>
</dbReference>